<dbReference type="PANTHER" id="PTHR30040:SF2">
    <property type="entry name" value="FAD:PROTEIN FMN TRANSFERASE"/>
    <property type="match status" value="1"/>
</dbReference>
<dbReference type="AlphaFoldDB" id="A0A143YJ11"/>
<comment type="catalytic activity">
    <reaction evidence="9 10">
        <text>L-threonyl-[protein] + FAD = FMN-L-threonyl-[protein] + AMP + H(+)</text>
        <dbReference type="Rhea" id="RHEA:36847"/>
        <dbReference type="Rhea" id="RHEA-COMP:11060"/>
        <dbReference type="Rhea" id="RHEA-COMP:11061"/>
        <dbReference type="ChEBI" id="CHEBI:15378"/>
        <dbReference type="ChEBI" id="CHEBI:30013"/>
        <dbReference type="ChEBI" id="CHEBI:57692"/>
        <dbReference type="ChEBI" id="CHEBI:74257"/>
        <dbReference type="ChEBI" id="CHEBI:456215"/>
        <dbReference type="EC" id="2.7.1.180"/>
    </reaction>
</comment>
<evidence type="ECO:0000256" key="9">
    <source>
        <dbReference type="ARBA" id="ARBA00048540"/>
    </source>
</evidence>
<feature type="binding site" evidence="11">
    <location>
        <position position="147"/>
    </location>
    <ligand>
        <name>Mg(2+)</name>
        <dbReference type="ChEBI" id="CHEBI:18420"/>
    </ligand>
</feature>
<organism evidence="12 13">
    <name type="scientific">Trichococcus palustris</name>
    <dbReference type="NCBI Taxonomy" id="140314"/>
    <lineage>
        <taxon>Bacteria</taxon>
        <taxon>Bacillati</taxon>
        <taxon>Bacillota</taxon>
        <taxon>Bacilli</taxon>
        <taxon>Lactobacillales</taxon>
        <taxon>Carnobacteriaceae</taxon>
        <taxon>Trichococcus</taxon>
    </lineage>
</organism>
<dbReference type="GO" id="GO:0016740">
    <property type="term" value="F:transferase activity"/>
    <property type="evidence" value="ECO:0007669"/>
    <property type="project" value="UniProtKB-UniRule"/>
</dbReference>
<evidence type="ECO:0000256" key="7">
    <source>
        <dbReference type="ARBA" id="ARBA00022842"/>
    </source>
</evidence>
<dbReference type="OrthoDB" id="9778595at2"/>
<keyword evidence="4 10" id="KW-0808">Transferase</keyword>
<evidence type="ECO:0000256" key="11">
    <source>
        <dbReference type="PIRSR" id="PIRSR006268-2"/>
    </source>
</evidence>
<protein>
    <recommendedName>
        <fullName evidence="2 10">FAD:protein FMN transferase</fullName>
        <ecNumber evidence="1 10">2.7.1.180</ecNumber>
    </recommendedName>
    <alternativeName>
        <fullName evidence="8 10">Flavin transferase</fullName>
    </alternativeName>
</protein>
<keyword evidence="7 10" id="KW-0460">Magnesium</keyword>
<keyword evidence="13" id="KW-1185">Reference proteome</keyword>
<dbReference type="SUPFAM" id="SSF143631">
    <property type="entry name" value="ApbE-like"/>
    <property type="match status" value="1"/>
</dbReference>
<evidence type="ECO:0000256" key="6">
    <source>
        <dbReference type="ARBA" id="ARBA00022827"/>
    </source>
</evidence>
<sequence>MEQQRATIRLMGTIIDLVVEHDSPDPILAEAARRLKRYEQRFSANDPRSELMQINHLAGTAPLAVHPELFHLIKMGKSHSEAANSQLNIAIGPLVQTWRIGFSDAKVPTDREIQQLLPITDPKKILLSEKNHTVFLQEKGMAIDLGALAKGYIADLLVTYFKEIGVSSALINLGGNVVVLGPAKNHADLYWRIGIQNPLLPRNHYSAVLKIRNQSTVTSGVYERHLEAQGKQYHHILDPKIGYPIETDVVSLTIVSDASITGEIWTSRLFGQSPEAILAALERSEEIDGILITKDGKITYSRGLEGKILLQNTA</sequence>
<dbReference type="RefSeq" id="WP_087033030.1">
    <property type="nucleotide sequence ID" value="NZ_FJNE01000003.1"/>
</dbReference>
<evidence type="ECO:0000256" key="1">
    <source>
        <dbReference type="ARBA" id="ARBA00011955"/>
    </source>
</evidence>
<dbReference type="EC" id="2.7.1.180" evidence="1 10"/>
<dbReference type="Gene3D" id="3.10.520.10">
    <property type="entry name" value="ApbE-like domains"/>
    <property type="match status" value="1"/>
</dbReference>
<accession>A0A143YJ11</accession>
<evidence type="ECO:0000256" key="8">
    <source>
        <dbReference type="ARBA" id="ARBA00031306"/>
    </source>
</evidence>
<comment type="similarity">
    <text evidence="10">Belongs to the ApbE family.</text>
</comment>
<dbReference type="Proteomes" id="UP000242754">
    <property type="component" value="Unassembled WGS sequence"/>
</dbReference>
<evidence type="ECO:0000313" key="13">
    <source>
        <dbReference type="Proteomes" id="UP000242754"/>
    </source>
</evidence>
<evidence type="ECO:0000256" key="2">
    <source>
        <dbReference type="ARBA" id="ARBA00016337"/>
    </source>
</evidence>
<evidence type="ECO:0000256" key="4">
    <source>
        <dbReference type="ARBA" id="ARBA00022679"/>
    </source>
</evidence>
<keyword evidence="6 10" id="KW-0274">FAD</keyword>
<dbReference type="PIRSF" id="PIRSF006268">
    <property type="entry name" value="ApbE"/>
    <property type="match status" value="1"/>
</dbReference>
<name>A0A143YJ11_9LACT</name>
<reference evidence="12 13" key="1">
    <citation type="submission" date="2016-02" db="EMBL/GenBank/DDBJ databases">
        <authorList>
            <person name="Wen L."/>
            <person name="He K."/>
            <person name="Yang H."/>
        </authorList>
    </citation>
    <scope>NUCLEOTIDE SEQUENCE [LARGE SCALE GENOMIC DNA]</scope>
    <source>
        <strain evidence="12">Trichococcus palustris</strain>
    </source>
</reference>
<keyword evidence="3 10" id="KW-0285">Flavoprotein</keyword>
<feature type="binding site" evidence="11">
    <location>
        <position position="267"/>
    </location>
    <ligand>
        <name>Mg(2+)</name>
        <dbReference type="ChEBI" id="CHEBI:18420"/>
    </ligand>
</feature>
<proteinExistence type="inferred from homology"/>
<dbReference type="EMBL" id="FJNE01000003">
    <property type="protein sequence ID" value="CZQ90146.1"/>
    <property type="molecule type" value="Genomic_DNA"/>
</dbReference>
<evidence type="ECO:0000256" key="10">
    <source>
        <dbReference type="PIRNR" id="PIRNR006268"/>
    </source>
</evidence>
<dbReference type="GO" id="GO:0046872">
    <property type="term" value="F:metal ion binding"/>
    <property type="evidence" value="ECO:0007669"/>
    <property type="project" value="UniProtKB-UniRule"/>
</dbReference>
<dbReference type="Pfam" id="PF02424">
    <property type="entry name" value="ApbE"/>
    <property type="match status" value="1"/>
</dbReference>
<dbReference type="InterPro" id="IPR003374">
    <property type="entry name" value="ApbE-like_sf"/>
</dbReference>
<comment type="cofactor">
    <cofactor evidence="11">
        <name>Mg(2+)</name>
        <dbReference type="ChEBI" id="CHEBI:18420"/>
    </cofactor>
    <cofactor evidence="11">
        <name>Mn(2+)</name>
        <dbReference type="ChEBI" id="CHEBI:29035"/>
    </cofactor>
    <text evidence="11">Magnesium. Can also use manganese.</text>
</comment>
<evidence type="ECO:0000256" key="5">
    <source>
        <dbReference type="ARBA" id="ARBA00022723"/>
    </source>
</evidence>
<dbReference type="InterPro" id="IPR024932">
    <property type="entry name" value="ApbE"/>
</dbReference>
<dbReference type="PANTHER" id="PTHR30040">
    <property type="entry name" value="THIAMINE BIOSYNTHESIS LIPOPROTEIN APBE"/>
    <property type="match status" value="1"/>
</dbReference>
<keyword evidence="5 10" id="KW-0479">Metal-binding</keyword>
<dbReference type="STRING" id="140314.SAMN04488076_11263"/>
<gene>
    <name evidence="12" type="ORF">Tpal_1220</name>
</gene>
<evidence type="ECO:0000256" key="3">
    <source>
        <dbReference type="ARBA" id="ARBA00022630"/>
    </source>
</evidence>
<evidence type="ECO:0000313" key="12">
    <source>
        <dbReference type="EMBL" id="CZQ90146.1"/>
    </source>
</evidence>